<keyword evidence="2" id="KW-1185">Reference proteome</keyword>
<organism evidence="1 2">
    <name type="scientific">Corchorus olitorius</name>
    <dbReference type="NCBI Taxonomy" id="93759"/>
    <lineage>
        <taxon>Eukaryota</taxon>
        <taxon>Viridiplantae</taxon>
        <taxon>Streptophyta</taxon>
        <taxon>Embryophyta</taxon>
        <taxon>Tracheophyta</taxon>
        <taxon>Spermatophyta</taxon>
        <taxon>Magnoliopsida</taxon>
        <taxon>eudicotyledons</taxon>
        <taxon>Gunneridae</taxon>
        <taxon>Pentapetalae</taxon>
        <taxon>rosids</taxon>
        <taxon>malvids</taxon>
        <taxon>Malvales</taxon>
        <taxon>Malvaceae</taxon>
        <taxon>Grewioideae</taxon>
        <taxon>Apeibeae</taxon>
        <taxon>Corchorus</taxon>
    </lineage>
</organism>
<dbReference type="EMBL" id="AWUE01015722">
    <property type="protein sequence ID" value="OMO95988.1"/>
    <property type="molecule type" value="Genomic_DNA"/>
</dbReference>
<gene>
    <name evidence="1" type="ORF">COLO4_15566</name>
</gene>
<evidence type="ECO:0000313" key="2">
    <source>
        <dbReference type="Proteomes" id="UP000187203"/>
    </source>
</evidence>
<protein>
    <submittedName>
        <fullName evidence="1">Uncharacterized protein</fullName>
    </submittedName>
</protein>
<proteinExistence type="predicted"/>
<reference evidence="2" key="1">
    <citation type="submission" date="2013-09" db="EMBL/GenBank/DDBJ databases">
        <title>Corchorus olitorius genome sequencing.</title>
        <authorList>
            <person name="Alam M."/>
            <person name="Haque M.S."/>
            <person name="Islam M.S."/>
            <person name="Emdad E.M."/>
            <person name="Islam M.M."/>
            <person name="Ahmed B."/>
            <person name="Halim A."/>
            <person name="Hossen Q.M.M."/>
            <person name="Hossain M.Z."/>
            <person name="Ahmed R."/>
            <person name="Khan M.M."/>
            <person name="Islam R."/>
            <person name="Rashid M.M."/>
            <person name="Khan S.A."/>
            <person name="Rahman M.S."/>
            <person name="Alam M."/>
            <person name="Yahiya A.S."/>
            <person name="Khan M.S."/>
            <person name="Azam M.S."/>
            <person name="Haque T."/>
            <person name="Lashkar M.Z.H."/>
            <person name="Akhand A.I."/>
            <person name="Morshed G."/>
            <person name="Roy S."/>
            <person name="Uddin K.S."/>
            <person name="Rabeya T."/>
            <person name="Hossain A.S."/>
            <person name="Chowdhury A."/>
            <person name="Snigdha A.R."/>
            <person name="Mortoza M.S."/>
            <person name="Matin S.A."/>
            <person name="Hoque S.M.E."/>
            <person name="Islam M.K."/>
            <person name="Roy D.K."/>
            <person name="Haider R."/>
            <person name="Moosa M.M."/>
            <person name="Elias S.M."/>
            <person name="Hasan A.M."/>
            <person name="Jahan S."/>
            <person name="Shafiuddin M."/>
            <person name="Mahmood N."/>
            <person name="Shommy N.S."/>
        </authorList>
    </citation>
    <scope>NUCLEOTIDE SEQUENCE [LARGE SCALE GENOMIC DNA]</scope>
    <source>
        <strain evidence="2">cv. O-4</strain>
    </source>
</reference>
<sequence>MASTATSLTIQTIAQISTRLVTNYPPKIISHGRSKCYHSLKAPKSTVLSSDGNKINSLRALSQPA</sequence>
<evidence type="ECO:0000313" key="1">
    <source>
        <dbReference type="EMBL" id="OMO95988.1"/>
    </source>
</evidence>
<dbReference type="AlphaFoldDB" id="A0A1R3JMB5"/>
<accession>A0A1R3JMB5</accession>
<name>A0A1R3JMB5_9ROSI</name>
<dbReference type="Proteomes" id="UP000187203">
    <property type="component" value="Unassembled WGS sequence"/>
</dbReference>
<comment type="caution">
    <text evidence="1">The sequence shown here is derived from an EMBL/GenBank/DDBJ whole genome shotgun (WGS) entry which is preliminary data.</text>
</comment>